<feature type="compositionally biased region" description="Pro residues" evidence="1">
    <location>
        <begin position="170"/>
        <end position="186"/>
    </location>
</feature>
<gene>
    <name evidence="3" type="ORF">TrCOL_g5067</name>
</gene>
<evidence type="ECO:0000256" key="1">
    <source>
        <dbReference type="SAM" id="MobiDB-lite"/>
    </source>
</evidence>
<organism evidence="3 4">
    <name type="scientific">Triparma columacea</name>
    <dbReference type="NCBI Taxonomy" id="722753"/>
    <lineage>
        <taxon>Eukaryota</taxon>
        <taxon>Sar</taxon>
        <taxon>Stramenopiles</taxon>
        <taxon>Ochrophyta</taxon>
        <taxon>Bolidophyceae</taxon>
        <taxon>Parmales</taxon>
        <taxon>Triparmaceae</taxon>
        <taxon>Triparma</taxon>
    </lineage>
</organism>
<feature type="domain" description="Rab-GAP TBC" evidence="2">
    <location>
        <begin position="240"/>
        <end position="487"/>
    </location>
</feature>
<dbReference type="EMBL" id="BRYA01001465">
    <property type="protein sequence ID" value="GMI43965.1"/>
    <property type="molecule type" value="Genomic_DNA"/>
</dbReference>
<name>A0A9W7LBV0_9STRA</name>
<evidence type="ECO:0000313" key="3">
    <source>
        <dbReference type="EMBL" id="GMI43965.1"/>
    </source>
</evidence>
<dbReference type="InterPro" id="IPR000195">
    <property type="entry name" value="Rab-GAP-TBC_dom"/>
</dbReference>
<feature type="compositionally biased region" description="Low complexity" evidence="1">
    <location>
        <begin position="187"/>
        <end position="209"/>
    </location>
</feature>
<evidence type="ECO:0000313" key="4">
    <source>
        <dbReference type="Proteomes" id="UP001165065"/>
    </source>
</evidence>
<dbReference type="SUPFAM" id="SSF47923">
    <property type="entry name" value="Ypt/Rab-GAP domain of gyp1p"/>
    <property type="match status" value="2"/>
</dbReference>
<dbReference type="Gene3D" id="1.10.8.270">
    <property type="entry name" value="putative rabgap domain of human tbc1 domain family member 14 like domains"/>
    <property type="match status" value="1"/>
</dbReference>
<dbReference type="PROSITE" id="PS50086">
    <property type="entry name" value="TBC_RABGAP"/>
    <property type="match status" value="1"/>
</dbReference>
<dbReference type="AlphaFoldDB" id="A0A9W7LBV0"/>
<keyword evidence="4" id="KW-1185">Reference proteome</keyword>
<dbReference type="Gene3D" id="1.10.10.750">
    <property type="entry name" value="Ypt/Rab-GAP domain of gyp1p, domain 1"/>
    <property type="match status" value="1"/>
</dbReference>
<dbReference type="Proteomes" id="UP001165065">
    <property type="component" value="Unassembled WGS sequence"/>
</dbReference>
<dbReference type="Pfam" id="PF00566">
    <property type="entry name" value="RabGAP-TBC"/>
    <property type="match status" value="1"/>
</dbReference>
<dbReference type="PANTHER" id="PTHR22957">
    <property type="entry name" value="TBC1 DOMAIN FAMILY MEMBER GTPASE-ACTIVATING PROTEIN"/>
    <property type="match status" value="1"/>
</dbReference>
<protein>
    <recommendedName>
        <fullName evidence="2">Rab-GAP TBC domain-containing protein</fullName>
    </recommendedName>
</protein>
<sequence>MAGLQGFLSRLGLGADSGPSSTTTSPKSAGQGEGNSWGDGNIKPTGKSSSEDEGNSPNSRGSSPHLGEQRLGKITSSEGGGGAPSANAPRSAQSSNTARVPGRAMPGRLMKASRTRPPPTDGGSGSNTAAKSGPKEGNGVSNLQSSSASSSGGVELNNGSQADAPSSALSPPPSSSPSSSPLPPPSSASSPKSSGSSFPPKPSSPSASPVTNPASEKFSKLLSTTSTISLPSLRSLSWSGVPNSHRGEVWRILLGYSPANRGRRDAVLDRKRGEYWKSIEQVGLSPVPSSGESGSPETLPATLTKSETRLLRQILVDLPRTSPTVPLYQSPEIQTMLKRILYLWAVRNPGASYVQGINDLATPFVWVFLEEYMHGKLKDNESISSLDVSSCVPPPVLSIIESDTYWCLTSLLSTIQDHYTPNQPGLQRQVHTLGSVVKRTDARLHTHLQDLGVEYIQFAFKWCNCLLVREFQPRTVARLWDTYLSEEGGFSNFHVYACAALLTRFSAELRAKVDFGDLFTTLQQGLPTEEWSDDDVSMLCSQAFVLKSLFEGSEKHLE</sequence>
<feature type="compositionally biased region" description="Polar residues" evidence="1">
    <location>
        <begin position="88"/>
        <end position="98"/>
    </location>
</feature>
<feature type="region of interest" description="Disordered" evidence="1">
    <location>
        <begin position="1"/>
        <end position="214"/>
    </location>
</feature>
<dbReference type="GO" id="GO:0005096">
    <property type="term" value="F:GTPase activator activity"/>
    <property type="evidence" value="ECO:0007669"/>
    <property type="project" value="TreeGrafter"/>
</dbReference>
<dbReference type="PANTHER" id="PTHR22957:SF26">
    <property type="entry name" value="LD44506P"/>
    <property type="match status" value="1"/>
</dbReference>
<accession>A0A9W7LBV0</accession>
<evidence type="ECO:0000259" key="2">
    <source>
        <dbReference type="PROSITE" id="PS50086"/>
    </source>
</evidence>
<comment type="caution">
    <text evidence="3">The sequence shown here is derived from an EMBL/GenBank/DDBJ whole genome shotgun (WGS) entry which is preliminary data.</text>
</comment>
<dbReference type="OrthoDB" id="26371at2759"/>
<dbReference type="InterPro" id="IPR035969">
    <property type="entry name" value="Rab-GAP_TBC_sf"/>
</dbReference>
<dbReference type="SMART" id="SM00164">
    <property type="entry name" value="TBC"/>
    <property type="match status" value="1"/>
</dbReference>
<reference evidence="4" key="1">
    <citation type="journal article" date="2023" name="Commun. Biol.">
        <title>Genome analysis of Parmales, the sister group of diatoms, reveals the evolutionary specialization of diatoms from phago-mixotrophs to photoautotrophs.</title>
        <authorList>
            <person name="Ban H."/>
            <person name="Sato S."/>
            <person name="Yoshikawa S."/>
            <person name="Yamada K."/>
            <person name="Nakamura Y."/>
            <person name="Ichinomiya M."/>
            <person name="Sato N."/>
            <person name="Blanc-Mathieu R."/>
            <person name="Endo H."/>
            <person name="Kuwata A."/>
            <person name="Ogata H."/>
        </authorList>
    </citation>
    <scope>NUCLEOTIDE SEQUENCE [LARGE SCALE GENOMIC DNA]</scope>
</reference>
<dbReference type="FunFam" id="1.10.472.80:FF:000001">
    <property type="entry name" value="TBC1 domain family member 22B"/>
    <property type="match status" value="1"/>
</dbReference>
<proteinExistence type="predicted"/>
<dbReference type="Gene3D" id="1.10.472.80">
    <property type="entry name" value="Ypt/Rab-GAP domain of gyp1p, domain 3"/>
    <property type="match status" value="1"/>
</dbReference>